<dbReference type="RefSeq" id="WP_103725235.1">
    <property type="nucleotide sequence ID" value="NZ_PQNY01000003.1"/>
</dbReference>
<dbReference type="Proteomes" id="UP000237056">
    <property type="component" value="Unassembled WGS sequence"/>
</dbReference>
<keyword evidence="2" id="KW-0812">Transmembrane</keyword>
<dbReference type="AlphaFoldDB" id="A0A2S4NA51"/>
<accession>A0A2S4NA51</accession>
<gene>
    <name evidence="3" type="ORF">Q361_10385</name>
</gene>
<dbReference type="EMBL" id="PQNY01000003">
    <property type="protein sequence ID" value="POS02576.1"/>
    <property type="molecule type" value="Genomic_DNA"/>
</dbReference>
<evidence type="ECO:0000256" key="1">
    <source>
        <dbReference type="SAM" id="Coils"/>
    </source>
</evidence>
<evidence type="ECO:0000313" key="3">
    <source>
        <dbReference type="EMBL" id="POS02576.1"/>
    </source>
</evidence>
<sequence>MEIYFAIFSVLFFIVCVKLYLTNSKLKNQHQKNILELQKSVQTLLQNHEKLSQKITISYQYKILYQQEMEMLGREIFLLQKMLFKELNKQ</sequence>
<comment type="caution">
    <text evidence="3">The sequence shown here is derived from an EMBL/GenBank/DDBJ whole genome shotgun (WGS) entry which is preliminary data.</text>
</comment>
<reference evidence="3 4" key="1">
    <citation type="submission" date="2018-01" db="EMBL/GenBank/DDBJ databases">
        <title>Genomic Encyclopedia of Type Strains, Phase I: the one thousand microbial genomes (KMG-I) project.</title>
        <authorList>
            <person name="Goeker M."/>
        </authorList>
    </citation>
    <scope>NUCLEOTIDE SEQUENCE [LARGE SCALE GENOMIC DNA]</scope>
    <source>
        <strain evidence="3 4">DSM 17960</strain>
    </source>
</reference>
<feature type="coiled-coil region" evidence="1">
    <location>
        <begin position="27"/>
        <end position="54"/>
    </location>
</feature>
<evidence type="ECO:0000313" key="4">
    <source>
        <dbReference type="Proteomes" id="UP000237056"/>
    </source>
</evidence>
<keyword evidence="2" id="KW-1133">Transmembrane helix</keyword>
<organism evidence="3 4">
    <name type="scientific">Flavobacterium croceum DSM 17960</name>
    <dbReference type="NCBI Taxonomy" id="1121886"/>
    <lineage>
        <taxon>Bacteria</taxon>
        <taxon>Pseudomonadati</taxon>
        <taxon>Bacteroidota</taxon>
        <taxon>Flavobacteriia</taxon>
        <taxon>Flavobacteriales</taxon>
        <taxon>Flavobacteriaceae</taxon>
        <taxon>Flavobacterium</taxon>
    </lineage>
</organism>
<protein>
    <submittedName>
        <fullName evidence="3">Uncharacterized protein</fullName>
    </submittedName>
</protein>
<name>A0A2S4NA51_9FLAO</name>
<evidence type="ECO:0000256" key="2">
    <source>
        <dbReference type="SAM" id="Phobius"/>
    </source>
</evidence>
<keyword evidence="2" id="KW-0472">Membrane</keyword>
<feature type="transmembrane region" description="Helical" evidence="2">
    <location>
        <begin position="6"/>
        <end position="22"/>
    </location>
</feature>
<keyword evidence="1" id="KW-0175">Coiled coil</keyword>
<proteinExistence type="predicted"/>
<keyword evidence="4" id="KW-1185">Reference proteome</keyword>